<keyword evidence="4" id="KW-1185">Reference proteome</keyword>
<feature type="modified residue" description="4-aspartylphosphate" evidence="1">
    <location>
        <position position="73"/>
    </location>
</feature>
<evidence type="ECO:0000313" key="3">
    <source>
        <dbReference type="EMBL" id="MFC6789471.1"/>
    </source>
</evidence>
<evidence type="ECO:0000313" key="4">
    <source>
        <dbReference type="Proteomes" id="UP001596292"/>
    </source>
</evidence>
<dbReference type="InterPro" id="IPR011006">
    <property type="entry name" value="CheY-like_superfamily"/>
</dbReference>
<sequence>MGSAAVGPAERFPSVAGGCYRIQVLVVGHNKRWRDEAAAQVHRVGFQATVCDRGVDAMTVLALGLPVDIMIIDAALKGNLCGARLAVEARELRPNLRIVFASDDLDDEAADLIPDALTIERDRLTGGEMVGTVRDVLSGRLS</sequence>
<dbReference type="RefSeq" id="WP_378968472.1">
    <property type="nucleotide sequence ID" value="NZ_JBHSWN010000001.1"/>
</dbReference>
<gene>
    <name evidence="3" type="ORF">ACFQE0_07450</name>
</gene>
<proteinExistence type="predicted"/>
<dbReference type="PROSITE" id="PS50110">
    <property type="entry name" value="RESPONSE_REGULATORY"/>
    <property type="match status" value="1"/>
</dbReference>
<dbReference type="InterPro" id="IPR001789">
    <property type="entry name" value="Sig_transdc_resp-reg_receiver"/>
</dbReference>
<evidence type="ECO:0000259" key="2">
    <source>
        <dbReference type="PROSITE" id="PS50110"/>
    </source>
</evidence>
<feature type="domain" description="Response regulatory" evidence="2">
    <location>
        <begin position="23"/>
        <end position="137"/>
    </location>
</feature>
<evidence type="ECO:0000256" key="1">
    <source>
        <dbReference type="PROSITE-ProRule" id="PRU00169"/>
    </source>
</evidence>
<comment type="caution">
    <text evidence="3">The sequence shown here is derived from an EMBL/GenBank/DDBJ whole genome shotgun (WGS) entry which is preliminary data.</text>
</comment>
<organism evidence="3 4">
    <name type="scientific">Methylobacterium komagatae</name>
    <dbReference type="NCBI Taxonomy" id="374425"/>
    <lineage>
        <taxon>Bacteria</taxon>
        <taxon>Pseudomonadati</taxon>
        <taxon>Pseudomonadota</taxon>
        <taxon>Alphaproteobacteria</taxon>
        <taxon>Hyphomicrobiales</taxon>
        <taxon>Methylobacteriaceae</taxon>
        <taxon>Methylobacterium</taxon>
    </lineage>
</organism>
<keyword evidence="3" id="KW-0808">Transferase</keyword>
<name>A0ABW2BHB5_9HYPH</name>
<keyword evidence="1" id="KW-0597">Phosphoprotein</keyword>
<dbReference type="EMBL" id="JBHSWN010000001">
    <property type="protein sequence ID" value="MFC6789471.1"/>
    <property type="molecule type" value="Genomic_DNA"/>
</dbReference>
<dbReference type="Gene3D" id="3.40.50.2300">
    <property type="match status" value="1"/>
</dbReference>
<dbReference type="GO" id="GO:0016301">
    <property type="term" value="F:kinase activity"/>
    <property type="evidence" value="ECO:0007669"/>
    <property type="project" value="UniProtKB-KW"/>
</dbReference>
<accession>A0ABW2BHB5</accession>
<keyword evidence="3" id="KW-0418">Kinase</keyword>
<reference evidence="4" key="1">
    <citation type="journal article" date="2019" name="Int. J. Syst. Evol. Microbiol.">
        <title>The Global Catalogue of Microorganisms (GCM) 10K type strain sequencing project: providing services to taxonomists for standard genome sequencing and annotation.</title>
        <authorList>
            <consortium name="The Broad Institute Genomics Platform"/>
            <consortium name="The Broad Institute Genome Sequencing Center for Infectious Disease"/>
            <person name="Wu L."/>
            <person name="Ma J."/>
        </authorList>
    </citation>
    <scope>NUCLEOTIDE SEQUENCE [LARGE SCALE GENOMIC DNA]</scope>
    <source>
        <strain evidence="4">CCUG 48316</strain>
    </source>
</reference>
<dbReference type="Proteomes" id="UP001596292">
    <property type="component" value="Unassembled WGS sequence"/>
</dbReference>
<protein>
    <submittedName>
        <fullName evidence="3">Histidine kinase</fullName>
    </submittedName>
</protein>
<dbReference type="SUPFAM" id="SSF52172">
    <property type="entry name" value="CheY-like"/>
    <property type="match status" value="1"/>
</dbReference>